<dbReference type="Gene3D" id="3.50.50.60">
    <property type="entry name" value="FAD/NAD(P)-binding domain"/>
    <property type="match status" value="3"/>
</dbReference>
<name>A0A0H2SH88_9AGAM</name>
<evidence type="ECO:0000256" key="1">
    <source>
        <dbReference type="ARBA" id="ARBA00010139"/>
    </source>
</evidence>
<dbReference type="InterPro" id="IPR036188">
    <property type="entry name" value="FAD/NAD-bd_sf"/>
</dbReference>
<evidence type="ECO:0000313" key="3">
    <source>
        <dbReference type="EMBL" id="KLO16411.1"/>
    </source>
</evidence>
<dbReference type="PANTHER" id="PTHR42877:SF7">
    <property type="entry name" value="FLAVIN-BINDING MONOOXYGENASE-RELATED"/>
    <property type="match status" value="1"/>
</dbReference>
<dbReference type="Pfam" id="PF13450">
    <property type="entry name" value="NAD_binding_8"/>
    <property type="match status" value="1"/>
</dbReference>
<feature type="region of interest" description="Disordered" evidence="2">
    <location>
        <begin position="1"/>
        <end position="41"/>
    </location>
</feature>
<sequence>MASGIHHLIGTVEPTPAVTTNGNDGHEERQETNGGSIETTPLSTSNLAQAHLNGHGAANGEIETKSTDAGPSSFKLGDFSIDEYRPMKVVVIGAGFSGIIAGIRFPQKVPNVELTIYDKNAGIGGTWFTNKYPGLACDVPSHCYQLTFEENPHWSSFYAPGPEILAYLQRVVDKYKIMRYIKLRHELVHAQYDEAKAKWRLRIRRPILPSASSGRSENAGGEIEYEEFEDTADFVLSGAGGLSRWKWPEIEGLESFKGTLVHSAAWDVGEDGETWQESVKDWGEKRVGVIGVGSSALQVVPSLQPHVASLKNYVRGKTWLATPFVSEKLAKLMARAPESDDYKFTEEDLKLFDDPEFYKTFRHELEDELNSVHVATLTGSAMQNGAREAFRALMLKKLAKKPWIADHLMPDFPVACRRLTPGPGYLEALCEDNVEFVPTHIKRITETGIELVDGTHHDLDVIVCATGYDSSFNFPFPIIGRNGLDLKQRFTPHPETYLGLCTNGFPNLFFCLGPNSAVGSGSLLVILERQVAYAVQVVKKMQRERLKSVEVGDEALNDFEEYLQNYFPKTVYSQKCRSWYKVGKEEGRVVGLWPGSCLHAIRTLENPRWEDFKYESFDGDRKKNRFYWLGDGSTLNEIRMSGDRAWYLNEDQIDRPPVPE</sequence>
<keyword evidence="4" id="KW-1185">Reference proteome</keyword>
<feature type="compositionally biased region" description="Polar residues" evidence="2">
    <location>
        <begin position="32"/>
        <end position="41"/>
    </location>
</feature>
<dbReference type="OrthoDB" id="74360at2759"/>
<dbReference type="AlphaFoldDB" id="A0A0H2SH88"/>
<evidence type="ECO:0000256" key="2">
    <source>
        <dbReference type="SAM" id="MobiDB-lite"/>
    </source>
</evidence>
<gene>
    <name evidence="3" type="ORF">SCHPADRAFT_937891</name>
</gene>
<dbReference type="InParanoid" id="A0A0H2SH88"/>
<reference evidence="3 4" key="1">
    <citation type="submission" date="2015-04" db="EMBL/GenBank/DDBJ databases">
        <title>Complete genome sequence of Schizopora paradoxa KUC8140, a cosmopolitan wood degrader in East Asia.</title>
        <authorList>
            <consortium name="DOE Joint Genome Institute"/>
            <person name="Min B."/>
            <person name="Park H."/>
            <person name="Jang Y."/>
            <person name="Kim J.-J."/>
            <person name="Kim K.H."/>
            <person name="Pangilinan J."/>
            <person name="Lipzen A."/>
            <person name="Riley R."/>
            <person name="Grigoriev I.V."/>
            <person name="Spatafora J.W."/>
            <person name="Choi I.-G."/>
        </authorList>
    </citation>
    <scope>NUCLEOTIDE SEQUENCE [LARGE SCALE GENOMIC DNA]</scope>
    <source>
        <strain evidence="3 4">KUC8140</strain>
    </source>
</reference>
<proteinExistence type="inferred from homology"/>
<comment type="similarity">
    <text evidence="1">Belongs to the FAD-binding monooxygenase family.</text>
</comment>
<dbReference type="InterPro" id="IPR051209">
    <property type="entry name" value="FAD-bind_Monooxygenase_sf"/>
</dbReference>
<organism evidence="3 4">
    <name type="scientific">Schizopora paradoxa</name>
    <dbReference type="NCBI Taxonomy" id="27342"/>
    <lineage>
        <taxon>Eukaryota</taxon>
        <taxon>Fungi</taxon>
        <taxon>Dikarya</taxon>
        <taxon>Basidiomycota</taxon>
        <taxon>Agaricomycotina</taxon>
        <taxon>Agaricomycetes</taxon>
        <taxon>Hymenochaetales</taxon>
        <taxon>Schizoporaceae</taxon>
        <taxon>Schizopora</taxon>
    </lineage>
</organism>
<evidence type="ECO:0000313" key="4">
    <source>
        <dbReference type="Proteomes" id="UP000053477"/>
    </source>
</evidence>
<protein>
    <submittedName>
        <fullName evidence="3">FAD/NAD-binding domain-containing protein</fullName>
    </submittedName>
</protein>
<dbReference type="Proteomes" id="UP000053477">
    <property type="component" value="Unassembled WGS sequence"/>
</dbReference>
<dbReference type="EMBL" id="KQ085916">
    <property type="protein sequence ID" value="KLO16411.1"/>
    <property type="molecule type" value="Genomic_DNA"/>
</dbReference>
<dbReference type="PANTHER" id="PTHR42877">
    <property type="entry name" value="L-ORNITHINE N(5)-MONOOXYGENASE-RELATED"/>
    <property type="match status" value="1"/>
</dbReference>
<accession>A0A0H2SH88</accession>
<dbReference type="SUPFAM" id="SSF51905">
    <property type="entry name" value="FAD/NAD(P)-binding domain"/>
    <property type="match status" value="2"/>
</dbReference>
<dbReference type="STRING" id="27342.A0A0H2SH88"/>